<accession>A0AAV9NEC1</accession>
<proteinExistence type="predicted"/>
<dbReference type="Gene3D" id="1.25.40.10">
    <property type="entry name" value="Tetratricopeptide repeat domain"/>
    <property type="match status" value="1"/>
</dbReference>
<dbReference type="InterPro" id="IPR025676">
    <property type="entry name" value="Clr5_dom"/>
</dbReference>
<dbReference type="GeneID" id="89980721"/>
<comment type="caution">
    <text evidence="2">The sequence shown here is derived from an EMBL/GenBank/DDBJ whole genome shotgun (WGS) entry which is preliminary data.</text>
</comment>
<dbReference type="RefSeq" id="XP_064707998.1">
    <property type="nucleotide sequence ID" value="XM_064856098.1"/>
</dbReference>
<dbReference type="InterPro" id="IPR011990">
    <property type="entry name" value="TPR-like_helical_dom_sf"/>
</dbReference>
<keyword evidence="3" id="KW-1185">Reference proteome</keyword>
<gene>
    <name evidence="2" type="ORF">LTR84_012579</name>
</gene>
<sequence>MASPPRRCASRKDWEDQKAEIYERYLVQNLKLNIVTDFLNQQRGFQVTPRQVKAKIKEWSFDNKRTFGHHYRAMLVVADHRRNILGLDTVFLVPKNASTEEVCPARVKKEVDRQRGELRLRLPNFEEAKAALEAGNITWHLPRTENTADTLQFLTSHQNHSDISLSPAADPLWLVTDEADEANSFGYSVPNSPFEPMIGSPATSFGASNTAIESLVNFAEFGMHTGHDIQQYQIQAQAQWTFHTAHQPVMAYAFHDLTATSDVCLSCPSEHQNFDLFDIIQCLGRADESKMHVSQWAGPWLWLAFGNQLGQQTSKEGGMNALRRTLRLQPDNQYVFPCLSGMITVLGAWGKDAELGDFLRASCLVIDEETNQNPIYSSTFHYALAVHQENDVDKRRYGENFARTHEPMKLVWQEDHPNVLVNISFWAFYLLDERKFAEAIALLERYLPSFMDVMGRHDLFTINCRAILSRAYEEVGNYSEASHHLEQALEVIGDQRWVVSAVKLRLQGRLGELKRQMGELSSAEQYLRHCVVGRMELFGLQDAAIWWFIDILCEVLSRSGRNGDIDLLLRDLQQRDDCPQGEIEAQWKRIKYRMRWGRQ</sequence>
<protein>
    <recommendedName>
        <fullName evidence="1">Clr5 domain-containing protein</fullName>
    </recommendedName>
</protein>
<dbReference type="EMBL" id="JAVRRD010000008">
    <property type="protein sequence ID" value="KAK5056028.1"/>
    <property type="molecule type" value="Genomic_DNA"/>
</dbReference>
<dbReference type="Proteomes" id="UP001358417">
    <property type="component" value="Unassembled WGS sequence"/>
</dbReference>
<dbReference type="AlphaFoldDB" id="A0AAV9NEC1"/>
<evidence type="ECO:0000259" key="1">
    <source>
        <dbReference type="Pfam" id="PF14420"/>
    </source>
</evidence>
<reference evidence="2 3" key="1">
    <citation type="submission" date="2023-08" db="EMBL/GenBank/DDBJ databases">
        <title>Black Yeasts Isolated from many extreme environments.</title>
        <authorList>
            <person name="Coleine C."/>
            <person name="Stajich J.E."/>
            <person name="Selbmann L."/>
        </authorList>
    </citation>
    <scope>NUCLEOTIDE SEQUENCE [LARGE SCALE GENOMIC DNA]</scope>
    <source>
        <strain evidence="2 3">CCFEE 5792</strain>
    </source>
</reference>
<evidence type="ECO:0000313" key="3">
    <source>
        <dbReference type="Proteomes" id="UP001358417"/>
    </source>
</evidence>
<dbReference type="SUPFAM" id="SSF48452">
    <property type="entry name" value="TPR-like"/>
    <property type="match status" value="1"/>
</dbReference>
<name>A0AAV9NEC1_9EURO</name>
<organism evidence="2 3">
    <name type="scientific">Exophiala bonariae</name>
    <dbReference type="NCBI Taxonomy" id="1690606"/>
    <lineage>
        <taxon>Eukaryota</taxon>
        <taxon>Fungi</taxon>
        <taxon>Dikarya</taxon>
        <taxon>Ascomycota</taxon>
        <taxon>Pezizomycotina</taxon>
        <taxon>Eurotiomycetes</taxon>
        <taxon>Chaetothyriomycetidae</taxon>
        <taxon>Chaetothyriales</taxon>
        <taxon>Herpotrichiellaceae</taxon>
        <taxon>Exophiala</taxon>
    </lineage>
</organism>
<feature type="domain" description="Clr5" evidence="1">
    <location>
        <begin position="11"/>
        <end position="62"/>
    </location>
</feature>
<dbReference type="Pfam" id="PF13424">
    <property type="entry name" value="TPR_12"/>
    <property type="match status" value="1"/>
</dbReference>
<evidence type="ECO:0000313" key="2">
    <source>
        <dbReference type="EMBL" id="KAK5056028.1"/>
    </source>
</evidence>
<dbReference type="Pfam" id="PF14420">
    <property type="entry name" value="Clr5"/>
    <property type="match status" value="1"/>
</dbReference>